<dbReference type="AlphaFoldDB" id="A0A8T1NN21"/>
<comment type="caution">
    <text evidence="2">The sequence shown here is derived from an EMBL/GenBank/DDBJ whole genome shotgun (WGS) entry which is preliminary data.</text>
</comment>
<dbReference type="InterPro" id="IPR004158">
    <property type="entry name" value="DUF247_pln"/>
</dbReference>
<protein>
    <submittedName>
        <fullName evidence="2">Uncharacterized protein</fullName>
    </submittedName>
</protein>
<dbReference type="Pfam" id="PF03140">
    <property type="entry name" value="DUF247"/>
    <property type="match status" value="1"/>
</dbReference>
<dbReference type="PANTHER" id="PTHR31170:SF9">
    <property type="entry name" value="PROTEIN, PUTATIVE (DUF247)-RELATED"/>
    <property type="match status" value="1"/>
</dbReference>
<feature type="transmembrane region" description="Helical" evidence="1">
    <location>
        <begin position="461"/>
        <end position="482"/>
    </location>
</feature>
<dbReference type="EMBL" id="CM031821">
    <property type="protein sequence ID" value="KAG6630574.1"/>
    <property type="molecule type" value="Genomic_DNA"/>
</dbReference>
<evidence type="ECO:0000256" key="1">
    <source>
        <dbReference type="SAM" id="Phobius"/>
    </source>
</evidence>
<keyword evidence="1" id="KW-0472">Membrane</keyword>
<evidence type="ECO:0000313" key="2">
    <source>
        <dbReference type="EMBL" id="KAG6630574.1"/>
    </source>
</evidence>
<keyword evidence="1" id="KW-1133">Transmembrane helix</keyword>
<organism evidence="2 3">
    <name type="scientific">Carya illinoinensis</name>
    <name type="common">Pecan</name>
    <dbReference type="NCBI Taxonomy" id="32201"/>
    <lineage>
        <taxon>Eukaryota</taxon>
        <taxon>Viridiplantae</taxon>
        <taxon>Streptophyta</taxon>
        <taxon>Embryophyta</taxon>
        <taxon>Tracheophyta</taxon>
        <taxon>Spermatophyta</taxon>
        <taxon>Magnoliopsida</taxon>
        <taxon>eudicotyledons</taxon>
        <taxon>Gunneridae</taxon>
        <taxon>Pentapetalae</taxon>
        <taxon>rosids</taxon>
        <taxon>fabids</taxon>
        <taxon>Fagales</taxon>
        <taxon>Juglandaceae</taxon>
        <taxon>Carya</taxon>
    </lineage>
</organism>
<keyword evidence="1" id="KW-0812">Transmembrane</keyword>
<keyword evidence="3" id="KW-1185">Reference proteome</keyword>
<sequence>MAKMAGPAAADSDPIGKELDECKELLIDIPLALEPPLWPECCIYRVPKRLREINEKAYTPRLVSIGPFHHRREELRNMEMQKLRYLRDFCYRTRTSHEDLAANIQRSEVKIRRCYSETFELSSEEFVKMILLDAVFIIEPFLRKSEILTEHKDHILHQPCMERGIRSDLILLENQLPFFVLENLFTLVPKPQVSSGCKNHKEGQQTEELKEGLSKNVFSSSFRDLSCQFFESYGKPPESSSIREVKHFTDLVRNFFFPPTKLTPNSPPPNQRVSESRSSIQCLYTATKLGEAALKFRPARERSLLEITFPENKCLENCPCFNLSWLISCLPCLKTTFLAKMQRFLEVPPFLVDDKTEGLFRNLMALEQCHYPSQTFICDYVVLLDNLITTKKDVSLLVEKKVIANELGSNAAVTDLINKLGLEIEENATFYSELTRKLNGYYENPWNRLVATLTSVYFHDFWRGTATVIGLVVLALTMWNFIRLVSRSR</sequence>
<evidence type="ECO:0000313" key="3">
    <source>
        <dbReference type="Proteomes" id="UP000811609"/>
    </source>
</evidence>
<dbReference type="Proteomes" id="UP000811609">
    <property type="component" value="Chromosome 13"/>
</dbReference>
<dbReference type="PANTHER" id="PTHR31170">
    <property type="entry name" value="BNAC04G53230D PROTEIN"/>
    <property type="match status" value="1"/>
</dbReference>
<accession>A0A8T1NN21</accession>
<name>A0A8T1NN21_CARIL</name>
<gene>
    <name evidence="2" type="ORF">CIPAW_13G028500</name>
</gene>
<reference evidence="2" key="1">
    <citation type="submission" date="2020-12" db="EMBL/GenBank/DDBJ databases">
        <title>WGS assembly of Carya illinoinensis cv. Pawnee.</title>
        <authorList>
            <person name="Platts A."/>
            <person name="Shu S."/>
            <person name="Wright S."/>
            <person name="Barry K."/>
            <person name="Edger P."/>
            <person name="Pires J.C."/>
            <person name="Schmutz J."/>
        </authorList>
    </citation>
    <scope>NUCLEOTIDE SEQUENCE</scope>
    <source>
        <tissue evidence="2">Leaf</tissue>
    </source>
</reference>
<proteinExistence type="predicted"/>